<feature type="DNA-binding region" description="H-T-H motif" evidence="4">
    <location>
        <begin position="42"/>
        <end position="61"/>
    </location>
</feature>
<name>A0ABT1PHC1_9ACTN</name>
<dbReference type="InterPro" id="IPR001647">
    <property type="entry name" value="HTH_TetR"/>
</dbReference>
<dbReference type="SUPFAM" id="SSF46689">
    <property type="entry name" value="Homeodomain-like"/>
    <property type="match status" value="1"/>
</dbReference>
<dbReference type="SUPFAM" id="SSF48498">
    <property type="entry name" value="Tetracyclin repressor-like, C-terminal domain"/>
    <property type="match status" value="1"/>
</dbReference>
<feature type="region of interest" description="Disordered" evidence="5">
    <location>
        <begin position="211"/>
        <end position="231"/>
    </location>
</feature>
<accession>A0ABT1PHC1</accession>
<keyword evidence="1" id="KW-0805">Transcription regulation</keyword>
<evidence type="ECO:0000259" key="6">
    <source>
        <dbReference type="PROSITE" id="PS50977"/>
    </source>
</evidence>
<dbReference type="RefSeq" id="WP_255930739.1">
    <property type="nucleotide sequence ID" value="NZ_JANFNH010000031.1"/>
</dbReference>
<proteinExistence type="predicted"/>
<evidence type="ECO:0000256" key="1">
    <source>
        <dbReference type="ARBA" id="ARBA00023015"/>
    </source>
</evidence>
<evidence type="ECO:0000256" key="5">
    <source>
        <dbReference type="SAM" id="MobiDB-lite"/>
    </source>
</evidence>
<dbReference type="InterPro" id="IPR050109">
    <property type="entry name" value="HTH-type_TetR-like_transc_reg"/>
</dbReference>
<evidence type="ECO:0000313" key="7">
    <source>
        <dbReference type="EMBL" id="MCQ4044744.1"/>
    </source>
</evidence>
<feature type="domain" description="HTH tetR-type" evidence="6">
    <location>
        <begin position="20"/>
        <end position="79"/>
    </location>
</feature>
<dbReference type="PANTHER" id="PTHR30055:SF234">
    <property type="entry name" value="HTH-TYPE TRANSCRIPTIONAL REGULATOR BETI"/>
    <property type="match status" value="1"/>
</dbReference>
<dbReference type="InterPro" id="IPR009057">
    <property type="entry name" value="Homeodomain-like_sf"/>
</dbReference>
<evidence type="ECO:0000256" key="2">
    <source>
        <dbReference type="ARBA" id="ARBA00023125"/>
    </source>
</evidence>
<dbReference type="Pfam" id="PF21597">
    <property type="entry name" value="TetR_C_43"/>
    <property type="match status" value="1"/>
</dbReference>
<evidence type="ECO:0000256" key="3">
    <source>
        <dbReference type="ARBA" id="ARBA00023163"/>
    </source>
</evidence>
<reference evidence="7 8" key="1">
    <citation type="submission" date="2022-06" db="EMBL/GenBank/DDBJ databases">
        <title>Draft genome sequence of type strain Streptomyces rubrisoli DSM 42083.</title>
        <authorList>
            <person name="Duangmal K."/>
            <person name="Klaysubun C."/>
        </authorList>
    </citation>
    <scope>NUCLEOTIDE SEQUENCE [LARGE SCALE GENOMIC DNA]</scope>
    <source>
        <strain evidence="7 8">DSM 42083</strain>
    </source>
</reference>
<dbReference type="Proteomes" id="UP001206206">
    <property type="component" value="Unassembled WGS sequence"/>
</dbReference>
<dbReference type="PROSITE" id="PS50977">
    <property type="entry name" value="HTH_TETR_2"/>
    <property type="match status" value="1"/>
</dbReference>
<dbReference type="InterPro" id="IPR049445">
    <property type="entry name" value="TetR_SbtR-like_C"/>
</dbReference>
<evidence type="ECO:0000313" key="8">
    <source>
        <dbReference type="Proteomes" id="UP001206206"/>
    </source>
</evidence>
<dbReference type="EMBL" id="JANFNH010000031">
    <property type="protein sequence ID" value="MCQ4044744.1"/>
    <property type="molecule type" value="Genomic_DNA"/>
</dbReference>
<dbReference type="PANTHER" id="PTHR30055">
    <property type="entry name" value="HTH-TYPE TRANSCRIPTIONAL REGULATOR RUTR"/>
    <property type="match status" value="1"/>
</dbReference>
<dbReference type="Pfam" id="PF00440">
    <property type="entry name" value="TetR_N"/>
    <property type="match status" value="1"/>
</dbReference>
<gene>
    <name evidence="7" type="ORF">NON19_22620</name>
</gene>
<dbReference type="InterPro" id="IPR036271">
    <property type="entry name" value="Tet_transcr_reg_TetR-rel_C_sf"/>
</dbReference>
<dbReference type="PRINTS" id="PR00455">
    <property type="entry name" value="HTHTETR"/>
</dbReference>
<keyword evidence="8" id="KW-1185">Reference proteome</keyword>
<keyword evidence="3" id="KW-0804">Transcription</keyword>
<dbReference type="Gene3D" id="1.10.357.10">
    <property type="entry name" value="Tetracycline Repressor, domain 2"/>
    <property type="match status" value="1"/>
</dbReference>
<organism evidence="7 8">
    <name type="scientific">Streptantibioticus rubrisoli</name>
    <dbReference type="NCBI Taxonomy" id="1387313"/>
    <lineage>
        <taxon>Bacteria</taxon>
        <taxon>Bacillati</taxon>
        <taxon>Actinomycetota</taxon>
        <taxon>Actinomycetes</taxon>
        <taxon>Kitasatosporales</taxon>
        <taxon>Streptomycetaceae</taxon>
        <taxon>Streptantibioticus</taxon>
    </lineage>
</organism>
<keyword evidence="2 4" id="KW-0238">DNA-binding</keyword>
<comment type="caution">
    <text evidence="7">The sequence shown here is derived from an EMBL/GenBank/DDBJ whole genome shotgun (WGS) entry which is preliminary data.</text>
</comment>
<evidence type="ECO:0000256" key="4">
    <source>
        <dbReference type="PROSITE-ProRule" id="PRU00335"/>
    </source>
</evidence>
<protein>
    <submittedName>
        <fullName evidence="7">TetR/AcrR family transcriptional regulator</fullName>
    </submittedName>
</protein>
<sequence length="231" mass="24907">MTASTPPGKTTRPRLRADAARNRAQVLAAARTAFRELGTAAPLDEIARRAGVNIATLYRRFPDRDALITQVVLDGFTVVLDAARTAAQTARTDPLGALETFILDLVANREMLVLPLIGGPVTNAPQARDLQRQIAAALEEVLSAAREHHAVRPDVTAVDLITTTALVCRPLPHLPQQQADALVTRHVGIFLDGLRPNTTRQLPTAPAHEEFAAHLTPDPPTDTPHTTPTNH</sequence>